<evidence type="ECO:0000259" key="3">
    <source>
        <dbReference type="PROSITE" id="PS50937"/>
    </source>
</evidence>
<dbReference type="EMBL" id="BAAATA010000033">
    <property type="protein sequence ID" value="GAA2503089.1"/>
    <property type="molecule type" value="Genomic_DNA"/>
</dbReference>
<evidence type="ECO:0000256" key="1">
    <source>
        <dbReference type="ARBA" id="ARBA00023125"/>
    </source>
</evidence>
<proteinExistence type="predicted"/>
<dbReference type="Proteomes" id="UP001501358">
    <property type="component" value="Unassembled WGS sequence"/>
</dbReference>
<protein>
    <submittedName>
        <fullName evidence="4">MerR family transcriptional regulator</fullName>
    </submittedName>
</protein>
<keyword evidence="1" id="KW-0238">DNA-binding</keyword>
<dbReference type="PROSITE" id="PS50937">
    <property type="entry name" value="HTH_MERR_2"/>
    <property type="match status" value="1"/>
</dbReference>
<feature type="domain" description="HTH merR-type" evidence="3">
    <location>
        <begin position="1"/>
        <end position="66"/>
    </location>
</feature>
<dbReference type="InterPro" id="IPR009061">
    <property type="entry name" value="DNA-bd_dom_put_sf"/>
</dbReference>
<comment type="caution">
    <text evidence="4">The sequence shown here is derived from an EMBL/GenBank/DDBJ whole genome shotgun (WGS) entry which is preliminary data.</text>
</comment>
<dbReference type="Gene3D" id="1.10.1660.10">
    <property type="match status" value="1"/>
</dbReference>
<dbReference type="PANTHER" id="PTHR30204">
    <property type="entry name" value="REDOX-CYCLING DRUG-SENSING TRANSCRIPTIONAL ACTIVATOR SOXR"/>
    <property type="match status" value="1"/>
</dbReference>
<reference evidence="5" key="1">
    <citation type="journal article" date="2019" name="Int. J. Syst. Evol. Microbiol.">
        <title>The Global Catalogue of Microorganisms (GCM) 10K type strain sequencing project: providing services to taxonomists for standard genome sequencing and annotation.</title>
        <authorList>
            <consortium name="The Broad Institute Genomics Platform"/>
            <consortium name="The Broad Institute Genome Sequencing Center for Infectious Disease"/>
            <person name="Wu L."/>
            <person name="Ma J."/>
        </authorList>
    </citation>
    <scope>NUCLEOTIDE SEQUENCE [LARGE SCALE GENOMIC DNA]</scope>
    <source>
        <strain evidence="5">JCM 6307</strain>
    </source>
</reference>
<gene>
    <name evidence="4" type="ORF">GCM10010406_44550</name>
</gene>
<dbReference type="Pfam" id="PF13411">
    <property type="entry name" value="MerR_1"/>
    <property type="match status" value="1"/>
</dbReference>
<name>A0ABP5ZR42_9ACTN</name>
<dbReference type="SMART" id="SM00422">
    <property type="entry name" value="HTH_MERR"/>
    <property type="match status" value="1"/>
</dbReference>
<feature type="region of interest" description="Disordered" evidence="2">
    <location>
        <begin position="229"/>
        <end position="263"/>
    </location>
</feature>
<evidence type="ECO:0000256" key="2">
    <source>
        <dbReference type="SAM" id="MobiDB-lite"/>
    </source>
</evidence>
<sequence>MEELAEAAGITVRTLRFYRERRLLPAPRREGRVAWYSEEHLARLKVIAALLDRGHTLGGIAELLGAWEEGRDVAELLGLEAAITTRWSDETPVRLTWDEAAETFGEQLTDEALAAAVGLGYVALDEEGATHVSRRLLDATTTLMGEGVPLTAVLDAGRHVREHVDAMAERFVELFRTHVLNLDEAKLLPGEAARLAEALERLRPVAGEVVQAELAMAMDRRIRAEIDTLLRPGPGTAPGLDPGQAVPDPGQVGSDPGQEPAGG</sequence>
<dbReference type="InterPro" id="IPR047057">
    <property type="entry name" value="MerR_fam"/>
</dbReference>
<accession>A0ABP5ZR42</accession>
<evidence type="ECO:0000313" key="4">
    <source>
        <dbReference type="EMBL" id="GAA2503089.1"/>
    </source>
</evidence>
<organism evidence="4 5">
    <name type="scientific">Streptomyces thermolineatus</name>
    <dbReference type="NCBI Taxonomy" id="44033"/>
    <lineage>
        <taxon>Bacteria</taxon>
        <taxon>Bacillati</taxon>
        <taxon>Actinomycetota</taxon>
        <taxon>Actinomycetes</taxon>
        <taxon>Kitasatosporales</taxon>
        <taxon>Streptomycetaceae</taxon>
        <taxon>Streptomyces</taxon>
    </lineage>
</organism>
<evidence type="ECO:0000313" key="5">
    <source>
        <dbReference type="Proteomes" id="UP001501358"/>
    </source>
</evidence>
<dbReference type="SUPFAM" id="SSF46955">
    <property type="entry name" value="Putative DNA-binding domain"/>
    <property type="match status" value="1"/>
</dbReference>
<keyword evidence="5" id="KW-1185">Reference proteome</keyword>
<dbReference type="PANTHER" id="PTHR30204:SF93">
    <property type="entry name" value="HTH MERR-TYPE DOMAIN-CONTAINING PROTEIN"/>
    <property type="match status" value="1"/>
</dbReference>
<dbReference type="InterPro" id="IPR000551">
    <property type="entry name" value="MerR-type_HTH_dom"/>
</dbReference>